<dbReference type="PANTHER" id="PTHR23135">
    <property type="entry name" value="MUR LIGASE FAMILY MEMBER"/>
    <property type="match status" value="1"/>
</dbReference>
<dbReference type="GO" id="GO:0047482">
    <property type="term" value="F:UDP-N-acetylmuramoyl-L-alanyl-D-glutamate-L-lysine ligase activity"/>
    <property type="evidence" value="ECO:0007669"/>
    <property type="project" value="UniProtKB-EC"/>
</dbReference>
<gene>
    <name evidence="2" type="primary">murE_2</name>
    <name evidence="2" type="ORF">AN619_18890</name>
</gene>
<dbReference type="STRING" id="520762.AN619_18890"/>
<reference evidence="2 3" key="1">
    <citation type="submission" date="2015-12" db="EMBL/GenBank/DDBJ databases">
        <title>Draft genome sequence of the thermoanaerobe Thermotalea metallivorans, an isolate from the runoff channel of the Great Artesian Basin, Australia.</title>
        <authorList>
            <person name="Patel B.K."/>
        </authorList>
    </citation>
    <scope>NUCLEOTIDE SEQUENCE [LARGE SCALE GENOMIC DNA]</scope>
    <source>
        <strain evidence="2 3">B2-1</strain>
    </source>
</reference>
<dbReference type="SUPFAM" id="SSF63418">
    <property type="entry name" value="MurE/MurF N-terminal domain"/>
    <property type="match status" value="1"/>
</dbReference>
<dbReference type="Gene3D" id="3.40.1190.10">
    <property type="entry name" value="Mur-like, catalytic domain"/>
    <property type="match status" value="1"/>
</dbReference>
<sequence length="325" mass="36015">MVIDGIEIKGIAWDSQKVLPGYVYIHLKKDGSENEAMEEAIKKGAAMIFIEVEKELPKSAVPVKRIVDGKKILIELCNKFYHDPLENMKIIGVVGEYGTVITGQLIHHLLREEGKEAVMFDTRDFAKAKMPGSGLWLWGEILASLGDRMGQDIHYMIINLSLASLQDCSLYGMEFDIIVHTVLAENYGDQEKMAVNNLLENLSAKGIVIFNVDDKGCIGLLESLKNRLVITYGFCPRATLTASSIDTALALHFTCCIQRGITDRNGLEIEPMEFPVCISNLGKQEVGDVLAAIAVGLVYGVPAERMMDIFQDIQGLTKKAKYESR</sequence>
<dbReference type="Proteomes" id="UP000070456">
    <property type="component" value="Unassembled WGS sequence"/>
</dbReference>
<dbReference type="SUPFAM" id="SSF53623">
    <property type="entry name" value="MurD-like peptide ligases, catalytic domain"/>
    <property type="match status" value="1"/>
</dbReference>
<dbReference type="AlphaFoldDB" id="A0A140L3M3"/>
<evidence type="ECO:0000256" key="1">
    <source>
        <dbReference type="ARBA" id="ARBA00004752"/>
    </source>
</evidence>
<dbReference type="RefSeq" id="WP_068556446.1">
    <property type="nucleotide sequence ID" value="NZ_LOEE01000040.1"/>
</dbReference>
<dbReference type="InterPro" id="IPR036565">
    <property type="entry name" value="Mur-like_cat_sf"/>
</dbReference>
<protein>
    <submittedName>
        <fullName evidence="2">UDP-N-acetylmuramoyl-L-alanyl-D-glutamate--L-lysine ligase</fullName>
        <ecNumber evidence="2">6.3.2.7</ecNumber>
    </submittedName>
</protein>
<dbReference type="EC" id="6.3.2.7" evidence="2"/>
<dbReference type="InterPro" id="IPR035911">
    <property type="entry name" value="MurE/MurF_N"/>
</dbReference>
<dbReference type="PANTHER" id="PTHR23135:SF4">
    <property type="entry name" value="UDP-N-ACETYLMURAMOYL-L-ALANYL-D-GLUTAMATE--2,6-DIAMINOPIMELATE LIGASE MURE HOMOLOG, CHLOROPLASTIC"/>
    <property type="match status" value="1"/>
</dbReference>
<dbReference type="Gene3D" id="3.40.1390.10">
    <property type="entry name" value="MurE/MurF, N-terminal domain"/>
    <property type="match status" value="1"/>
</dbReference>
<proteinExistence type="predicted"/>
<dbReference type="GO" id="GO:0005524">
    <property type="term" value="F:ATP binding"/>
    <property type="evidence" value="ECO:0007669"/>
    <property type="project" value="InterPro"/>
</dbReference>
<keyword evidence="3" id="KW-1185">Reference proteome</keyword>
<organism evidence="2 3">
    <name type="scientific">Thermotalea metallivorans</name>
    <dbReference type="NCBI Taxonomy" id="520762"/>
    <lineage>
        <taxon>Bacteria</taxon>
        <taxon>Bacillati</taxon>
        <taxon>Bacillota</taxon>
        <taxon>Clostridia</taxon>
        <taxon>Peptostreptococcales</taxon>
        <taxon>Thermotaleaceae</taxon>
        <taxon>Thermotalea</taxon>
    </lineage>
</organism>
<accession>A0A140L3M3</accession>
<keyword evidence="2" id="KW-0436">Ligase</keyword>
<comment type="pathway">
    <text evidence="1">Cell wall biogenesis; peptidoglycan biosynthesis.</text>
</comment>
<name>A0A140L3M3_9FIRM</name>
<comment type="caution">
    <text evidence="2">The sequence shown here is derived from an EMBL/GenBank/DDBJ whole genome shotgun (WGS) entry which is preliminary data.</text>
</comment>
<dbReference type="EMBL" id="LOEE01000040">
    <property type="protein sequence ID" value="KXG75148.1"/>
    <property type="molecule type" value="Genomic_DNA"/>
</dbReference>
<evidence type="ECO:0000313" key="2">
    <source>
        <dbReference type="EMBL" id="KXG75148.1"/>
    </source>
</evidence>
<evidence type="ECO:0000313" key="3">
    <source>
        <dbReference type="Proteomes" id="UP000070456"/>
    </source>
</evidence>
<dbReference type="OrthoDB" id="1706403at2"/>